<evidence type="ECO:0000259" key="14">
    <source>
        <dbReference type="SMART" id="SM00955"/>
    </source>
</evidence>
<dbReference type="Pfam" id="PF17215">
    <property type="entry name" value="Rrp44_S1"/>
    <property type="match status" value="1"/>
</dbReference>
<evidence type="ECO:0000256" key="12">
    <source>
        <dbReference type="RuleBase" id="RU003901"/>
    </source>
</evidence>
<dbReference type="SMART" id="SM00955">
    <property type="entry name" value="RNB"/>
    <property type="match status" value="1"/>
</dbReference>
<evidence type="ECO:0000313" key="15">
    <source>
        <dbReference type="EMBL" id="OQV16180.1"/>
    </source>
</evidence>
<dbReference type="Pfam" id="PF17216">
    <property type="entry name" value="Rrp44_CSD1"/>
    <property type="match status" value="1"/>
</dbReference>
<evidence type="ECO:0000256" key="3">
    <source>
        <dbReference type="ARBA" id="ARBA00022552"/>
    </source>
</evidence>
<dbReference type="InterPro" id="IPR033771">
    <property type="entry name" value="Rrp44_CSD1"/>
</dbReference>
<evidence type="ECO:0000256" key="6">
    <source>
        <dbReference type="ARBA" id="ARBA00022835"/>
    </source>
</evidence>
<dbReference type="Pfam" id="PF00773">
    <property type="entry name" value="RNB"/>
    <property type="match status" value="1"/>
</dbReference>
<dbReference type="Gene3D" id="2.40.50.700">
    <property type="match status" value="1"/>
</dbReference>
<dbReference type="InterPro" id="IPR041505">
    <property type="entry name" value="Dis3_CSD2"/>
</dbReference>
<proteinExistence type="inferred from homology"/>
<dbReference type="GO" id="GO:0016075">
    <property type="term" value="P:rRNA catabolic process"/>
    <property type="evidence" value="ECO:0007669"/>
    <property type="project" value="TreeGrafter"/>
</dbReference>
<keyword evidence="16" id="KW-1185">Reference proteome</keyword>
<evidence type="ECO:0000256" key="5">
    <source>
        <dbReference type="ARBA" id="ARBA00022801"/>
    </source>
</evidence>
<sequence>MACRDPARQLISIRRTNDGNVQRVVRERYLRNDIACGSAACRVCPPSANVRLQAKPNEGLCGKFPANHYIAPNAEVVVNQIALLEHPEIKNILIFSTVADEVEQLSLPAFERLKTLCANTTKNISCFANEFHRDTFVERNPKESKESRNLRSLVVASKWYVEHLKHAQPSPAVLILTNTDKDLALIDAPAMTVFDYVGALKTSEPLLDVLAKPSTLEDLKTSTFHYPPHLKPSVIQAGLKSAKYFQGKFHASRENYLEATVSVEGLDKSVLIQGHVSLNRAVNEDIVAIEIFPEDKWSAPSNLVLEEEPDVDAASGEASEENEENEKSRQLKDDMEKKMQQKVAKKDKQPTGKVVGIIKRNWRTYCGVLRPKTSKTSTRYVFVPADRKIPLVRVETQQGDLLQGKRIVVAIDEWPRSSKLPIGHYVKRLGEVGDKNAENEVLLLEHDVQHDKFSDAVLACLPTMPWILTDEEVKKRTDFRHLAICSVDPPGCTDIDDALHYRVLPNGNIEVGVHIADVTHFVRPGNAMDQEAASRGTTVYLVDQRIDMLPGLLSGNLCSLRGGEERLAMSSVWEMTQTAEILNVTFSKSVIRSRAALTYGEAQMRIDDASLTDEVTVGLRGLNRLAKILRARRKLNGALFLASPEVRFNIDSETHDPIDVQTKELKETNFMVEEFMLLANISVAEKIHKEFPEYALLRRHPAPPLSSYDPVLKAAQSKHLDLTAKDGKSLSDSLEKAYIPGQPYFNTMLRILTTRCMMQAVYFCSGTVEYHDYQHYGLATPIYTHFTSPIRRYADVMVHRFLAAAISKDVTYPELLDRKVMDKVCQNINYRHRMAQYAGRASVSLHTQLFFRNRKVDEEAYVLFVRKNALQVLIPKYGLEGTIMLSAKNDKTDIGFKFDQEDQSQTAGSVTFRTFDRLVVQISVDQSSLQHHRLVVNVVEPIIPGFSVTPSTETAPVGAPPKMRKIAGDA</sequence>
<dbReference type="Gene3D" id="3.40.50.1010">
    <property type="entry name" value="5'-nuclease"/>
    <property type="match status" value="1"/>
</dbReference>
<evidence type="ECO:0000256" key="11">
    <source>
        <dbReference type="ARBA" id="ARBA00077930"/>
    </source>
</evidence>
<name>A0A1W0WLT7_HYPEX</name>
<dbReference type="Gene3D" id="2.40.50.690">
    <property type="match status" value="1"/>
</dbReference>
<keyword evidence="3" id="KW-0698">rRNA processing</keyword>
<dbReference type="Pfam" id="PF17849">
    <property type="entry name" value="OB_Dis3"/>
    <property type="match status" value="1"/>
</dbReference>
<feature type="region of interest" description="Disordered" evidence="13">
    <location>
        <begin position="308"/>
        <end position="351"/>
    </location>
</feature>
<dbReference type="InterPro" id="IPR033770">
    <property type="entry name" value="RRP44_S1"/>
</dbReference>
<dbReference type="Gene3D" id="2.40.50.140">
    <property type="entry name" value="Nucleic acid-binding proteins"/>
    <property type="match status" value="1"/>
</dbReference>
<keyword evidence="7 15" id="KW-0269">Exonuclease</keyword>
<evidence type="ECO:0000256" key="10">
    <source>
        <dbReference type="ARBA" id="ARBA00077221"/>
    </source>
</evidence>
<gene>
    <name evidence="15" type="ORF">BV898_09664</name>
</gene>
<evidence type="ECO:0000256" key="1">
    <source>
        <dbReference type="ARBA" id="ARBA00004123"/>
    </source>
</evidence>
<feature type="compositionally biased region" description="Basic and acidic residues" evidence="13">
    <location>
        <begin position="325"/>
        <end position="350"/>
    </location>
</feature>
<dbReference type="InterPro" id="IPR012340">
    <property type="entry name" value="NA-bd_OB-fold"/>
</dbReference>
<accession>A0A1W0WLT7</accession>
<keyword evidence="5" id="KW-0378">Hydrolase</keyword>
<evidence type="ECO:0000256" key="4">
    <source>
        <dbReference type="ARBA" id="ARBA00022722"/>
    </source>
</evidence>
<dbReference type="AlphaFoldDB" id="A0A1W0WLT7"/>
<dbReference type="GO" id="GO:0006364">
    <property type="term" value="P:rRNA processing"/>
    <property type="evidence" value="ECO:0007669"/>
    <property type="project" value="UniProtKB-KW"/>
</dbReference>
<dbReference type="GO" id="GO:0004519">
    <property type="term" value="F:endonuclease activity"/>
    <property type="evidence" value="ECO:0007669"/>
    <property type="project" value="TreeGrafter"/>
</dbReference>
<evidence type="ECO:0000313" key="16">
    <source>
        <dbReference type="Proteomes" id="UP000192578"/>
    </source>
</evidence>
<evidence type="ECO:0000256" key="2">
    <source>
        <dbReference type="ARBA" id="ARBA00005785"/>
    </source>
</evidence>
<dbReference type="CDD" id="cd09862">
    <property type="entry name" value="PIN_Rrp44-like"/>
    <property type="match status" value="1"/>
</dbReference>
<dbReference type="OrthoDB" id="372421at2759"/>
<dbReference type="PANTHER" id="PTHR23355">
    <property type="entry name" value="RIBONUCLEASE"/>
    <property type="match status" value="1"/>
</dbReference>
<dbReference type="PANTHER" id="PTHR23355:SF35">
    <property type="entry name" value="EXOSOME COMPLEX EXONUCLEASE RRP44"/>
    <property type="match status" value="1"/>
</dbReference>
<dbReference type="GO" id="GO:0003723">
    <property type="term" value="F:RNA binding"/>
    <property type="evidence" value="ECO:0007669"/>
    <property type="project" value="UniProtKB-KW"/>
</dbReference>
<dbReference type="GO" id="GO:0000175">
    <property type="term" value="F:3'-5'-RNA exonuclease activity"/>
    <property type="evidence" value="ECO:0007669"/>
    <property type="project" value="TreeGrafter"/>
</dbReference>
<reference evidence="16" key="1">
    <citation type="submission" date="2017-01" db="EMBL/GenBank/DDBJ databases">
        <title>Comparative genomics of anhydrobiosis in the tardigrade Hypsibius dujardini.</title>
        <authorList>
            <person name="Yoshida Y."/>
            <person name="Koutsovoulos G."/>
            <person name="Laetsch D."/>
            <person name="Stevens L."/>
            <person name="Kumar S."/>
            <person name="Horikawa D."/>
            <person name="Ishino K."/>
            <person name="Komine S."/>
            <person name="Tomita M."/>
            <person name="Blaxter M."/>
            <person name="Arakawa K."/>
        </authorList>
    </citation>
    <scope>NUCLEOTIDE SEQUENCE [LARGE SCALE GENOMIC DNA]</scope>
    <source>
        <strain evidence="16">Z151</strain>
    </source>
</reference>
<comment type="caution">
    <text evidence="15">The sequence shown here is derived from an EMBL/GenBank/DDBJ whole genome shotgun (WGS) entry which is preliminary data.</text>
</comment>
<evidence type="ECO:0000256" key="9">
    <source>
        <dbReference type="ARBA" id="ARBA00023242"/>
    </source>
</evidence>
<organism evidence="15 16">
    <name type="scientific">Hypsibius exemplaris</name>
    <name type="common">Freshwater tardigrade</name>
    <dbReference type="NCBI Taxonomy" id="2072580"/>
    <lineage>
        <taxon>Eukaryota</taxon>
        <taxon>Metazoa</taxon>
        <taxon>Ecdysozoa</taxon>
        <taxon>Tardigrada</taxon>
        <taxon>Eutardigrada</taxon>
        <taxon>Parachela</taxon>
        <taxon>Hypsibioidea</taxon>
        <taxon>Hypsibiidae</taxon>
        <taxon>Hypsibius</taxon>
    </lineage>
</organism>
<dbReference type="EMBL" id="MTYJ01000077">
    <property type="protein sequence ID" value="OQV16180.1"/>
    <property type="molecule type" value="Genomic_DNA"/>
</dbReference>
<dbReference type="PROSITE" id="PS01175">
    <property type="entry name" value="RIBONUCLEASE_II"/>
    <property type="match status" value="1"/>
</dbReference>
<dbReference type="SUPFAM" id="SSF50249">
    <property type="entry name" value="Nucleic acid-binding proteins"/>
    <property type="match status" value="3"/>
</dbReference>
<keyword evidence="8" id="KW-0694">RNA-binding</keyword>
<dbReference type="InterPro" id="IPR001900">
    <property type="entry name" value="RNase_II/R"/>
</dbReference>
<keyword evidence="4" id="KW-0540">Nuclease</keyword>
<protein>
    <recommendedName>
        <fullName evidence="10">Protein DIS3 homolog</fullName>
    </recommendedName>
    <alternativeName>
        <fullName evidence="11">Ribosomal RNA-processing protein 44</fullName>
    </alternativeName>
</protein>
<dbReference type="GO" id="GO:0000176">
    <property type="term" value="C:nuclear exosome (RNase complex)"/>
    <property type="evidence" value="ECO:0007669"/>
    <property type="project" value="UniProtKB-ARBA"/>
</dbReference>
<evidence type="ECO:0000256" key="13">
    <source>
        <dbReference type="SAM" id="MobiDB-lite"/>
    </source>
</evidence>
<dbReference type="InterPro" id="IPR022966">
    <property type="entry name" value="RNase_II/R_CS"/>
</dbReference>
<dbReference type="GO" id="GO:0071031">
    <property type="term" value="P:nuclear mRNA surveillance of mRNA 3'-end processing"/>
    <property type="evidence" value="ECO:0007669"/>
    <property type="project" value="TreeGrafter"/>
</dbReference>
<comment type="similarity">
    <text evidence="2 12">Belongs to the RNR ribonuclease family.</text>
</comment>
<dbReference type="GO" id="GO:0000177">
    <property type="term" value="C:cytoplasmic exosome (RNase complex)"/>
    <property type="evidence" value="ECO:0007669"/>
    <property type="project" value="TreeGrafter"/>
</dbReference>
<keyword evidence="9" id="KW-0539">Nucleus</keyword>
<dbReference type="Proteomes" id="UP000192578">
    <property type="component" value="Unassembled WGS sequence"/>
</dbReference>
<dbReference type="FunFam" id="2.40.50.140:FF:000125">
    <property type="entry name" value="exosome complex exonuclease RRP44 isoform X1"/>
    <property type="match status" value="1"/>
</dbReference>
<keyword evidence="6" id="KW-0271">Exosome</keyword>
<dbReference type="FunFam" id="2.40.50.700:FF:000001">
    <property type="entry name" value="Exosome complex exonuclease exoribonuclease (Rrp44)"/>
    <property type="match status" value="1"/>
</dbReference>
<dbReference type="InterPro" id="IPR050180">
    <property type="entry name" value="RNR_Ribonuclease"/>
</dbReference>
<evidence type="ECO:0000256" key="7">
    <source>
        <dbReference type="ARBA" id="ARBA00022839"/>
    </source>
</evidence>
<evidence type="ECO:0000256" key="8">
    <source>
        <dbReference type="ARBA" id="ARBA00022884"/>
    </source>
</evidence>
<feature type="domain" description="RNB" evidence="14">
    <location>
        <begin position="476"/>
        <end position="808"/>
    </location>
</feature>
<comment type="subcellular location">
    <subcellularLocation>
        <location evidence="1">Nucleus</location>
    </subcellularLocation>
</comment>